<name>A0A167TCH9_9AGAM</name>
<sequence length="118" mass="12028">MHSFVAAFVAALAFAASASAAAVPTLTAPTPTGPAIICPEYKIGSCPCGTTLVYLPPCYNGNCIPGTETRNGICADTPSKIILKCKSSGASSSEEPYGAALRCSADSKFSWLPYQSSG</sequence>
<evidence type="ECO:0000256" key="1">
    <source>
        <dbReference type="SAM" id="SignalP"/>
    </source>
</evidence>
<feature type="signal peptide" evidence="1">
    <location>
        <begin position="1"/>
        <end position="20"/>
    </location>
</feature>
<dbReference type="Proteomes" id="UP000076532">
    <property type="component" value="Unassembled WGS sequence"/>
</dbReference>
<gene>
    <name evidence="2" type="ORF">FIBSPDRAFT_905531</name>
</gene>
<evidence type="ECO:0000313" key="2">
    <source>
        <dbReference type="EMBL" id="KZP02795.1"/>
    </source>
</evidence>
<organism evidence="2 3">
    <name type="scientific">Athelia psychrophila</name>
    <dbReference type="NCBI Taxonomy" id="1759441"/>
    <lineage>
        <taxon>Eukaryota</taxon>
        <taxon>Fungi</taxon>
        <taxon>Dikarya</taxon>
        <taxon>Basidiomycota</taxon>
        <taxon>Agaricomycotina</taxon>
        <taxon>Agaricomycetes</taxon>
        <taxon>Agaricomycetidae</taxon>
        <taxon>Atheliales</taxon>
        <taxon>Atheliaceae</taxon>
        <taxon>Athelia</taxon>
    </lineage>
</organism>
<keyword evidence="1" id="KW-0732">Signal</keyword>
<accession>A0A167TCH9</accession>
<proteinExistence type="predicted"/>
<protein>
    <submittedName>
        <fullName evidence="2">Uncharacterized protein</fullName>
    </submittedName>
</protein>
<feature type="chain" id="PRO_5007892541" evidence="1">
    <location>
        <begin position="21"/>
        <end position="118"/>
    </location>
</feature>
<dbReference type="AlphaFoldDB" id="A0A167TCH9"/>
<evidence type="ECO:0000313" key="3">
    <source>
        <dbReference type="Proteomes" id="UP000076532"/>
    </source>
</evidence>
<keyword evidence="3" id="KW-1185">Reference proteome</keyword>
<reference evidence="2 3" key="1">
    <citation type="journal article" date="2016" name="Mol. Biol. Evol.">
        <title>Comparative Genomics of Early-Diverging Mushroom-Forming Fungi Provides Insights into the Origins of Lignocellulose Decay Capabilities.</title>
        <authorList>
            <person name="Nagy L.G."/>
            <person name="Riley R."/>
            <person name="Tritt A."/>
            <person name="Adam C."/>
            <person name="Daum C."/>
            <person name="Floudas D."/>
            <person name="Sun H."/>
            <person name="Yadav J.S."/>
            <person name="Pangilinan J."/>
            <person name="Larsson K.H."/>
            <person name="Matsuura K."/>
            <person name="Barry K."/>
            <person name="Labutti K."/>
            <person name="Kuo R."/>
            <person name="Ohm R.A."/>
            <person name="Bhattacharya S.S."/>
            <person name="Shirouzu T."/>
            <person name="Yoshinaga Y."/>
            <person name="Martin F.M."/>
            <person name="Grigoriev I.V."/>
            <person name="Hibbett D.S."/>
        </authorList>
    </citation>
    <scope>NUCLEOTIDE SEQUENCE [LARGE SCALE GENOMIC DNA]</scope>
    <source>
        <strain evidence="2 3">CBS 109695</strain>
    </source>
</reference>
<dbReference type="EMBL" id="KV418302">
    <property type="protein sequence ID" value="KZP02795.1"/>
    <property type="molecule type" value="Genomic_DNA"/>
</dbReference>